<dbReference type="InterPro" id="IPR026444">
    <property type="entry name" value="Secre_tail"/>
</dbReference>
<name>A0A7V4WUV5_CALAY</name>
<comment type="caution">
    <text evidence="2">The sequence shown here is derived from an EMBL/GenBank/DDBJ whole genome shotgun (WGS) entry which is preliminary data.</text>
</comment>
<dbReference type="InterPro" id="IPR036249">
    <property type="entry name" value="Thioredoxin-like_sf"/>
</dbReference>
<dbReference type="SUPFAM" id="SSF52317">
    <property type="entry name" value="Class I glutamine amidotransferase-like"/>
    <property type="match status" value="1"/>
</dbReference>
<accession>A0A7V4WUV5</accession>
<evidence type="ECO:0000313" key="2">
    <source>
        <dbReference type="EMBL" id="HGY54827.1"/>
    </source>
</evidence>
<dbReference type="InterPro" id="IPR013783">
    <property type="entry name" value="Ig-like_fold"/>
</dbReference>
<gene>
    <name evidence="2" type="ORF">ENK44_03915</name>
</gene>
<dbReference type="Proteomes" id="UP000885779">
    <property type="component" value="Unassembled WGS sequence"/>
</dbReference>
<dbReference type="NCBIfam" id="TIGR04183">
    <property type="entry name" value="Por_Secre_tail"/>
    <property type="match status" value="1"/>
</dbReference>
<dbReference type="SUPFAM" id="SSF52833">
    <property type="entry name" value="Thioredoxin-like"/>
    <property type="match status" value="1"/>
</dbReference>
<dbReference type="Gene3D" id="2.60.40.10">
    <property type="entry name" value="Immunoglobulins"/>
    <property type="match status" value="1"/>
</dbReference>
<feature type="domain" description="Secretion system C-terminal sorting" evidence="1">
    <location>
        <begin position="603"/>
        <end position="678"/>
    </location>
</feature>
<dbReference type="AlphaFoldDB" id="A0A7V4WUV5"/>
<organism evidence="2">
    <name type="scientific">Caldithrix abyssi</name>
    <dbReference type="NCBI Taxonomy" id="187145"/>
    <lineage>
        <taxon>Bacteria</taxon>
        <taxon>Pseudomonadati</taxon>
        <taxon>Calditrichota</taxon>
        <taxon>Calditrichia</taxon>
        <taxon>Calditrichales</taxon>
        <taxon>Calditrichaceae</taxon>
        <taxon>Caldithrix</taxon>
    </lineage>
</organism>
<sequence length="681" mass="75398">MRTFHTILLVVFLFLISAQSQTRRIVLLEEATNASCGPCATYNPGLQDYYSKYYGGIISVRYHASWPGRDPMYSANTTENSNRIKYYGINGVPNYVMDGILYGVPSNPEAMQAQMFRNLENPAPVKISVAAQYGEDSLTTTVTVTALQDVEQNQLYLRTAVIERRVEYGSAPGTNGEKKFNDVMRKMLPNDSGVFLDSLEAGDSLSFTFTQAIGSDWLFDDLAIVSWVQSDEDKTVIQAGTDIPTFVLDETEQGIQVLNANEQASRSYRIVNDNPVELQVKILARNVQASEGWSYSFASYAGKKGQEISTVIAPGDTFYFGLDVTAGEYGSIRLDIFAKNMNAAQSLSGKQYDYGFTRTYRGVVAQNTDVLLVDDDGGADYEENFREILDQLGARYLTILQSDVEALNKQADLAQFKALIWNVSWSTPAFTESDISILKAYLDSGGNLMLFGQDIGWDIHDQQGNSHFSAAKDFYHTYLDASYKNDNSGGTSMKGVKGDPIGDGLSFSLLAPYGYSNNYPEWIESYSGASQPVLKYNNGYTGALRYDSGMYKTVYFGIGLEQVAVDSNRQKLIERSLDWFGVPTALDGPAAKVPAVFSLEQNYPNPFNPITAISYRLSAVSDVKLTVYNVLGQKIKILVNEKQSAGKYRVTFDASGLAGGVYFYRLQAGEFTAIKKMILMR</sequence>
<evidence type="ECO:0000259" key="1">
    <source>
        <dbReference type="Pfam" id="PF18962"/>
    </source>
</evidence>
<dbReference type="EMBL" id="DRQG01000034">
    <property type="protein sequence ID" value="HGY54827.1"/>
    <property type="molecule type" value="Genomic_DNA"/>
</dbReference>
<reference evidence="2" key="1">
    <citation type="journal article" date="2020" name="mSystems">
        <title>Genome- and Community-Level Interaction Insights into Carbon Utilization and Element Cycling Functions of Hydrothermarchaeota in Hydrothermal Sediment.</title>
        <authorList>
            <person name="Zhou Z."/>
            <person name="Liu Y."/>
            <person name="Xu W."/>
            <person name="Pan J."/>
            <person name="Luo Z.H."/>
            <person name="Li M."/>
        </authorList>
    </citation>
    <scope>NUCLEOTIDE SEQUENCE [LARGE SCALE GENOMIC DNA]</scope>
    <source>
        <strain evidence="2">HyVt-577</strain>
    </source>
</reference>
<dbReference type="InterPro" id="IPR029062">
    <property type="entry name" value="Class_I_gatase-like"/>
</dbReference>
<proteinExistence type="predicted"/>
<protein>
    <submittedName>
        <fullName evidence="2">Omp28-related outer membrane protein</fullName>
    </submittedName>
</protein>
<dbReference type="Gene3D" id="2.60.40.4070">
    <property type="match status" value="1"/>
</dbReference>
<dbReference type="Pfam" id="PF18962">
    <property type="entry name" value="Por_Secre_tail"/>
    <property type="match status" value="1"/>
</dbReference>